<keyword evidence="7" id="KW-1185">Reference proteome</keyword>
<reference evidence="6 7" key="1">
    <citation type="submission" date="2019-06" db="EMBL/GenBank/DDBJ databases">
        <title>Genome analyses of bacteria isolated from kimchi.</title>
        <authorList>
            <person name="Lee S."/>
            <person name="Ahn S."/>
            <person name="Roh S."/>
        </authorList>
    </citation>
    <scope>NUCLEOTIDE SEQUENCE [LARGE SCALE GENOMIC DNA]</scope>
    <source>
        <strain evidence="6 7">CBA4606</strain>
    </source>
</reference>
<evidence type="ECO:0000256" key="4">
    <source>
        <dbReference type="PROSITE-ProRule" id="PRU00433"/>
    </source>
</evidence>
<evidence type="ECO:0000259" key="5">
    <source>
        <dbReference type="PROSITE" id="PS51007"/>
    </source>
</evidence>
<evidence type="ECO:0000313" key="7">
    <source>
        <dbReference type="Proteomes" id="UP000321272"/>
    </source>
</evidence>
<name>A0A5B8SKY7_9GAMM</name>
<keyword evidence="1 4" id="KW-0349">Heme</keyword>
<dbReference type="Gene3D" id="1.10.760.10">
    <property type="entry name" value="Cytochrome c-like domain"/>
    <property type="match status" value="1"/>
</dbReference>
<proteinExistence type="predicted"/>
<keyword evidence="3 4" id="KW-0408">Iron</keyword>
<evidence type="ECO:0000256" key="1">
    <source>
        <dbReference type="ARBA" id="ARBA00022617"/>
    </source>
</evidence>
<dbReference type="SUPFAM" id="SSF46626">
    <property type="entry name" value="Cytochrome c"/>
    <property type="match status" value="1"/>
</dbReference>
<dbReference type="Pfam" id="PF00034">
    <property type="entry name" value="Cytochrom_C"/>
    <property type="match status" value="1"/>
</dbReference>
<accession>A0A5B8SKY7</accession>
<sequence>MPGWFSRILLCLAACGVMASTVLPGRQIYLEGRGRDAIEARLRGIDVSVDAGSYVCVRCHGADGGGASEGGITAPPLTIARDMNVADTRKWLHGALVEGRGHDGRRLGDAMPAFRLSAADLDALATYIRTLPYPAEPGIEEDEILIGIDLAGTGLTPAERSIAVAHLQKTADTRAGANGIFGRRLVLMDAAAKDQIITLSWSSAASGERLHFAVRADDRTDARCDTCCGALHESVDGQAERLKAFLQRQGRSSVIVDSAQNVHPATSSTAAAMIYSGNAAAELAALLAITPSDRDVYAFTEAISPTQFRDAPRVAFVASIDLQAQVEAVQSLLQQSNETSLSAHGASVTIEMAKALDIVLDRLASRGRRISQYVLCSDLARASNVQRPLTIIHGGGQALEVVKPGS</sequence>
<organism evidence="6 7">
    <name type="scientific">Pistricoccus aurantiacus</name>
    <dbReference type="NCBI Taxonomy" id="1883414"/>
    <lineage>
        <taxon>Bacteria</taxon>
        <taxon>Pseudomonadati</taxon>
        <taxon>Pseudomonadota</taxon>
        <taxon>Gammaproteobacteria</taxon>
        <taxon>Oceanospirillales</taxon>
        <taxon>Halomonadaceae</taxon>
        <taxon>Pistricoccus</taxon>
    </lineage>
</organism>
<evidence type="ECO:0000313" key="6">
    <source>
        <dbReference type="EMBL" id="QEA37772.1"/>
    </source>
</evidence>
<evidence type="ECO:0000256" key="3">
    <source>
        <dbReference type="ARBA" id="ARBA00023004"/>
    </source>
</evidence>
<dbReference type="Proteomes" id="UP000321272">
    <property type="component" value="Chromosome"/>
</dbReference>
<dbReference type="GO" id="GO:0009055">
    <property type="term" value="F:electron transfer activity"/>
    <property type="evidence" value="ECO:0007669"/>
    <property type="project" value="InterPro"/>
</dbReference>
<evidence type="ECO:0000256" key="2">
    <source>
        <dbReference type="ARBA" id="ARBA00022723"/>
    </source>
</evidence>
<feature type="domain" description="Cytochrome c" evidence="5">
    <location>
        <begin position="20"/>
        <end position="132"/>
    </location>
</feature>
<dbReference type="EMBL" id="CP042382">
    <property type="protein sequence ID" value="QEA37772.1"/>
    <property type="molecule type" value="Genomic_DNA"/>
</dbReference>
<gene>
    <name evidence="6" type="ORF">FGL86_00945</name>
</gene>
<keyword evidence="2 4" id="KW-0479">Metal-binding</keyword>
<dbReference type="InterPro" id="IPR009056">
    <property type="entry name" value="Cyt_c-like_dom"/>
</dbReference>
<dbReference type="GO" id="GO:0046872">
    <property type="term" value="F:metal ion binding"/>
    <property type="evidence" value="ECO:0007669"/>
    <property type="project" value="UniProtKB-KW"/>
</dbReference>
<dbReference type="InterPro" id="IPR036909">
    <property type="entry name" value="Cyt_c-like_dom_sf"/>
</dbReference>
<protein>
    <submittedName>
        <fullName evidence="6">Cytochrome c</fullName>
    </submittedName>
</protein>
<dbReference type="AlphaFoldDB" id="A0A5B8SKY7"/>
<dbReference type="GO" id="GO:0020037">
    <property type="term" value="F:heme binding"/>
    <property type="evidence" value="ECO:0007669"/>
    <property type="project" value="InterPro"/>
</dbReference>
<dbReference type="PROSITE" id="PS51007">
    <property type="entry name" value="CYTC"/>
    <property type="match status" value="1"/>
</dbReference>
<dbReference type="KEGG" id="paur:FGL86_00945"/>
<dbReference type="OrthoDB" id="9777352at2"/>